<dbReference type="EMBL" id="JBIVGG010000015">
    <property type="protein sequence ID" value="MFJ4083516.1"/>
    <property type="molecule type" value="Genomic_DNA"/>
</dbReference>
<sequence>MVVGSARLTVPVSLRHTRVSPAAQSPPACPATRFAVAASTGVPHVRIRRSRTGLVSHGAARPRSVRGHPRPPHRRAARRLGSRRGHPGGPAHRLPGRRPGARPHAGRLQSVTVSGFRGIGRTARLPLTPGPGLSLVTGRNGSGKSSFAEAVEIALTGDNARWRGRSDI</sequence>
<feature type="domain" description="Rad50/SbcC-type AAA" evidence="2">
    <location>
        <begin position="110"/>
        <end position="164"/>
    </location>
</feature>
<name>A0ABW8FN67_9ACTN</name>
<comment type="caution">
    <text evidence="3">The sequence shown here is derived from an EMBL/GenBank/DDBJ whole genome shotgun (WGS) entry which is preliminary data.</text>
</comment>
<keyword evidence="4" id="KW-1185">Reference proteome</keyword>
<dbReference type="SUPFAM" id="SSF52540">
    <property type="entry name" value="P-loop containing nucleoside triphosphate hydrolases"/>
    <property type="match status" value="1"/>
</dbReference>
<accession>A0ABW8FN67</accession>
<reference evidence="3 4" key="1">
    <citation type="submission" date="2024-10" db="EMBL/GenBank/DDBJ databases">
        <title>The Natural Products Discovery Center: Release of the First 8490 Sequenced Strains for Exploring Actinobacteria Biosynthetic Diversity.</title>
        <authorList>
            <person name="Kalkreuter E."/>
            <person name="Kautsar S.A."/>
            <person name="Yang D."/>
            <person name="Bader C.D."/>
            <person name="Teijaro C.N."/>
            <person name="Fluegel L."/>
            <person name="Davis C.M."/>
            <person name="Simpson J.R."/>
            <person name="Lauterbach L."/>
            <person name="Steele A.D."/>
            <person name="Gui C."/>
            <person name="Meng S."/>
            <person name="Li G."/>
            <person name="Viehrig K."/>
            <person name="Ye F."/>
            <person name="Su P."/>
            <person name="Kiefer A.F."/>
            <person name="Nichols A."/>
            <person name="Cepeda A.J."/>
            <person name="Yan W."/>
            <person name="Fan B."/>
            <person name="Jiang Y."/>
            <person name="Adhikari A."/>
            <person name="Zheng C.-J."/>
            <person name="Schuster L."/>
            <person name="Cowan T.M."/>
            <person name="Smanski M.J."/>
            <person name="Chevrette M.G."/>
            <person name="De Carvalho L.P.S."/>
            <person name="Shen B."/>
        </authorList>
    </citation>
    <scope>NUCLEOTIDE SEQUENCE [LARGE SCALE GENOMIC DNA]</scope>
    <source>
        <strain evidence="3 4">NPDC089932</strain>
    </source>
</reference>
<feature type="compositionally biased region" description="Basic residues" evidence="1">
    <location>
        <begin position="94"/>
        <end position="105"/>
    </location>
</feature>
<evidence type="ECO:0000313" key="3">
    <source>
        <dbReference type="EMBL" id="MFJ4083516.1"/>
    </source>
</evidence>
<feature type="region of interest" description="Disordered" evidence="1">
    <location>
        <begin position="48"/>
        <end position="145"/>
    </location>
</feature>
<dbReference type="RefSeq" id="WP_402075329.1">
    <property type="nucleotide sequence ID" value="NZ_JBIVGG010000015.1"/>
</dbReference>
<organism evidence="3 4">
    <name type="scientific">Streptomyces iakyrus</name>
    <dbReference type="NCBI Taxonomy" id="68219"/>
    <lineage>
        <taxon>Bacteria</taxon>
        <taxon>Bacillati</taxon>
        <taxon>Actinomycetota</taxon>
        <taxon>Actinomycetes</taxon>
        <taxon>Kitasatosporales</taxon>
        <taxon>Streptomycetaceae</taxon>
        <taxon>Streptomyces</taxon>
    </lineage>
</organism>
<gene>
    <name evidence="3" type="ORF">ACIP2Z_31735</name>
</gene>
<dbReference type="Pfam" id="PF13476">
    <property type="entry name" value="AAA_23"/>
    <property type="match status" value="1"/>
</dbReference>
<proteinExistence type="predicted"/>
<dbReference type="InterPro" id="IPR038729">
    <property type="entry name" value="Rad50/SbcC_AAA"/>
</dbReference>
<dbReference type="Gene3D" id="3.40.50.300">
    <property type="entry name" value="P-loop containing nucleotide triphosphate hydrolases"/>
    <property type="match status" value="1"/>
</dbReference>
<feature type="compositionally biased region" description="Basic residues" evidence="1">
    <location>
        <begin position="63"/>
        <end position="86"/>
    </location>
</feature>
<dbReference type="InterPro" id="IPR027417">
    <property type="entry name" value="P-loop_NTPase"/>
</dbReference>
<evidence type="ECO:0000256" key="1">
    <source>
        <dbReference type="SAM" id="MobiDB-lite"/>
    </source>
</evidence>
<dbReference type="Proteomes" id="UP001617511">
    <property type="component" value="Unassembled WGS sequence"/>
</dbReference>
<protein>
    <submittedName>
        <fullName evidence="3">AAA family ATPase</fullName>
    </submittedName>
</protein>
<evidence type="ECO:0000259" key="2">
    <source>
        <dbReference type="Pfam" id="PF13476"/>
    </source>
</evidence>
<evidence type="ECO:0000313" key="4">
    <source>
        <dbReference type="Proteomes" id="UP001617511"/>
    </source>
</evidence>